<dbReference type="InterPro" id="IPR000909">
    <property type="entry name" value="PLipase_C_PInositol-sp_X_dom"/>
</dbReference>
<name>A0A162JXL3_METRR</name>
<dbReference type="Gene3D" id="3.20.20.190">
    <property type="entry name" value="Phosphatidylinositol (PI) phosphodiesterase"/>
    <property type="match status" value="1"/>
</dbReference>
<keyword evidence="1" id="KW-0472">Membrane</keyword>
<organism evidence="3 4">
    <name type="scientific">Metarhizium rileyi (strain RCEF 4871)</name>
    <name type="common">Nomuraea rileyi</name>
    <dbReference type="NCBI Taxonomy" id="1649241"/>
    <lineage>
        <taxon>Eukaryota</taxon>
        <taxon>Fungi</taxon>
        <taxon>Dikarya</taxon>
        <taxon>Ascomycota</taxon>
        <taxon>Pezizomycotina</taxon>
        <taxon>Sordariomycetes</taxon>
        <taxon>Hypocreomycetidae</taxon>
        <taxon>Hypocreales</taxon>
        <taxon>Clavicipitaceae</taxon>
        <taxon>Metarhizium</taxon>
    </lineage>
</organism>
<dbReference type="OMA" id="PWFVASG"/>
<dbReference type="SUPFAM" id="SSF51695">
    <property type="entry name" value="PLC-like phosphodiesterases"/>
    <property type="match status" value="1"/>
</dbReference>
<dbReference type="OrthoDB" id="1046782at2759"/>
<feature type="domain" description="Phosphatidylinositol-specific phospholipase C X" evidence="2">
    <location>
        <begin position="99"/>
        <end position="250"/>
    </location>
</feature>
<dbReference type="SMART" id="SM00148">
    <property type="entry name" value="PLCXc"/>
    <property type="match status" value="1"/>
</dbReference>
<accession>A0A162JXL3</accession>
<evidence type="ECO:0000256" key="1">
    <source>
        <dbReference type="SAM" id="Phobius"/>
    </source>
</evidence>
<keyword evidence="1" id="KW-0812">Transmembrane</keyword>
<dbReference type="InterPro" id="IPR017946">
    <property type="entry name" value="PLC-like_Pdiesterase_TIM-brl"/>
</dbReference>
<dbReference type="GO" id="GO:0008081">
    <property type="term" value="F:phosphoric diester hydrolase activity"/>
    <property type="evidence" value="ECO:0007669"/>
    <property type="project" value="InterPro"/>
</dbReference>
<comment type="caution">
    <text evidence="3">The sequence shown here is derived from an EMBL/GenBank/DDBJ whole genome shotgun (WGS) entry which is preliminary data.</text>
</comment>
<sequence>MAFKKPPILTSLARLPGLASRYRQSRPRSPTTLALRVALSASLAMLLFYLVLGLQSLVSALPDVFPGHYYGFNHYYGFSSAYSFDAQTADNPDWMGHVPDMIPVSWLSLPGTHDTMTYAIPDMSLKCQNVKLERQLHAGIRYVDMRARLKDDRLDIYHADAPTGFSLTAALTILFDFLENHSREFLVMRLKEEGKPIGHNTVDFETAFDRMRLQDPTFKSRTDKHLYVYNDTMPLPTLGEVRSKIMLLQDFHSPRSVQYGPEWDGHRMVLEDKWIVDDVAHLPEKWAAIEAALERVNSDPHVPNKKLYLTHLSASVGVLPIEAAAGPRNGSMIGMNDKTGLWVDRYWYDSLSMRVGIVIMDFPGRRIIDRIIKWNELLWILLS</sequence>
<proteinExistence type="predicted"/>
<evidence type="ECO:0000313" key="3">
    <source>
        <dbReference type="EMBL" id="OAA50488.1"/>
    </source>
</evidence>
<dbReference type="EMBL" id="AZHC01000002">
    <property type="protein sequence ID" value="OAA50488.1"/>
    <property type="molecule type" value="Genomic_DNA"/>
</dbReference>
<dbReference type="Pfam" id="PF00388">
    <property type="entry name" value="PI-PLC-X"/>
    <property type="match status" value="1"/>
</dbReference>
<dbReference type="PROSITE" id="PS50007">
    <property type="entry name" value="PIPLC_X_DOMAIN"/>
    <property type="match status" value="1"/>
</dbReference>
<feature type="transmembrane region" description="Helical" evidence="1">
    <location>
        <begin position="33"/>
        <end position="52"/>
    </location>
</feature>
<gene>
    <name evidence="3" type="ORF">NOR_00938</name>
</gene>
<protein>
    <submittedName>
        <fullName evidence="3">Phosphatidylinositol-specific phospholipase</fullName>
    </submittedName>
</protein>
<dbReference type="AlphaFoldDB" id="A0A162JXL3"/>
<dbReference type="CDD" id="cd08586">
    <property type="entry name" value="PI-PLCc_BcPLC_like"/>
    <property type="match status" value="1"/>
</dbReference>
<keyword evidence="1" id="KW-1133">Transmembrane helix</keyword>
<dbReference type="InterPro" id="IPR051057">
    <property type="entry name" value="PI-PLC_domain"/>
</dbReference>
<dbReference type="PANTHER" id="PTHR13593:SF113">
    <property type="entry name" value="SI:DKEY-266F7.9"/>
    <property type="match status" value="1"/>
</dbReference>
<keyword evidence="4" id="KW-1185">Reference proteome</keyword>
<reference evidence="3 4" key="1">
    <citation type="journal article" date="2016" name="Genome Biol. Evol.">
        <title>Divergent and convergent evolution of fungal pathogenicity.</title>
        <authorList>
            <person name="Shang Y."/>
            <person name="Xiao G."/>
            <person name="Zheng P."/>
            <person name="Cen K."/>
            <person name="Zhan S."/>
            <person name="Wang C."/>
        </authorList>
    </citation>
    <scope>NUCLEOTIDE SEQUENCE [LARGE SCALE GENOMIC DNA]</scope>
    <source>
        <strain evidence="3 4">RCEF 4871</strain>
    </source>
</reference>
<evidence type="ECO:0000313" key="4">
    <source>
        <dbReference type="Proteomes" id="UP000243498"/>
    </source>
</evidence>
<dbReference type="Proteomes" id="UP000243498">
    <property type="component" value="Unassembled WGS sequence"/>
</dbReference>
<dbReference type="GO" id="GO:0006629">
    <property type="term" value="P:lipid metabolic process"/>
    <property type="evidence" value="ECO:0007669"/>
    <property type="project" value="InterPro"/>
</dbReference>
<evidence type="ECO:0000259" key="2">
    <source>
        <dbReference type="SMART" id="SM00148"/>
    </source>
</evidence>
<dbReference type="PANTHER" id="PTHR13593">
    <property type="match status" value="1"/>
</dbReference>